<evidence type="ECO:0000256" key="6">
    <source>
        <dbReference type="ARBA" id="ARBA00022801"/>
    </source>
</evidence>
<sequence length="452" mass="50982">MIEHARALGIEPPQARTHGEDGPMCSLVGVVRRLQDEYWWRRQMRRAYTRTAETHLRLLGVVHRQRQVYASDRAVIHRRKRNKRAEALLKELVAVSDAGDQLELWEVRQKSNANPEIRRAELMTRLRGFEEVAAVAGHVAEFVTLTCPSAYHRTHADGTPNERFAGFAPRDGQQWLCKMWARARAKLARLKILIYGFRVAEPHHDGTPHWHMVLFMKETNVATVRAVLGGHWLSEYRDEPGAKKHRAKFKRIDPHKGSACGYVAKYVSKNIDGFEVGEDYETSGETAAESCHRVGAWASAHGIRQFQQIGGPQVTVWRELRRLRDVVVPDAMGEARAAADAGEWSQFVVALGGIERGRKGNIQPWTEVTGEMNQYDELRGPQIAGVQSVAVRVRTRTKCWRIQRKAPAARGPGSWDSEMRSAGVVAAAPVPSLGPVSITVRESRGEDRWLMH</sequence>
<dbReference type="RefSeq" id="WP_203167647.1">
    <property type="nucleotide sequence ID" value="NZ_JAEVLS010000002.1"/>
</dbReference>
<keyword evidence="3" id="KW-0235">DNA replication</keyword>
<dbReference type="InterPro" id="IPR008766">
    <property type="entry name" value="Replication_gene_A-like"/>
</dbReference>
<organism evidence="8 9">
    <name type="scientific">Steroidobacter gossypii</name>
    <dbReference type="NCBI Taxonomy" id="2805490"/>
    <lineage>
        <taxon>Bacteria</taxon>
        <taxon>Pseudomonadati</taxon>
        <taxon>Pseudomonadota</taxon>
        <taxon>Gammaproteobacteria</taxon>
        <taxon>Steroidobacterales</taxon>
        <taxon>Steroidobacteraceae</taxon>
        <taxon>Steroidobacter</taxon>
    </lineage>
</organism>
<keyword evidence="9" id="KW-1185">Reference proteome</keyword>
<dbReference type="EMBL" id="JAEVLS010000002">
    <property type="protein sequence ID" value="MBM0105612.1"/>
    <property type="molecule type" value="Genomic_DNA"/>
</dbReference>
<feature type="domain" description="Replication gene A protein-like" evidence="7">
    <location>
        <begin position="7"/>
        <end position="273"/>
    </location>
</feature>
<keyword evidence="4" id="KW-0540">Nuclease</keyword>
<comment type="similarity">
    <text evidence="2">Belongs to the phage GPA family.</text>
</comment>
<evidence type="ECO:0000256" key="4">
    <source>
        <dbReference type="ARBA" id="ARBA00022722"/>
    </source>
</evidence>
<keyword evidence="5 8" id="KW-0255">Endonuclease</keyword>
<evidence type="ECO:0000256" key="3">
    <source>
        <dbReference type="ARBA" id="ARBA00022705"/>
    </source>
</evidence>
<proteinExistence type="inferred from homology"/>
<keyword evidence="6" id="KW-0378">Hydrolase</keyword>
<dbReference type="Pfam" id="PF05840">
    <property type="entry name" value="Phage_GPA"/>
    <property type="match status" value="1"/>
</dbReference>
<comment type="caution">
    <text evidence="8">The sequence shown here is derived from an EMBL/GenBank/DDBJ whole genome shotgun (WGS) entry which is preliminary data.</text>
</comment>
<reference evidence="8 9" key="1">
    <citation type="journal article" date="2021" name="Int. J. Syst. Evol. Microbiol.">
        <title>Steroidobacter gossypii sp. nov., isolated from soil of cotton cropping field.</title>
        <authorList>
            <person name="Huang R."/>
            <person name="Yang S."/>
            <person name="Zhen C."/>
            <person name="Liu W."/>
        </authorList>
    </citation>
    <scope>NUCLEOTIDE SEQUENCE [LARGE SCALE GENOMIC DNA]</scope>
    <source>
        <strain evidence="8 9">S1-65</strain>
    </source>
</reference>
<evidence type="ECO:0000256" key="2">
    <source>
        <dbReference type="ARBA" id="ARBA00009260"/>
    </source>
</evidence>
<dbReference type="GO" id="GO:0004519">
    <property type="term" value="F:endonuclease activity"/>
    <property type="evidence" value="ECO:0007669"/>
    <property type="project" value="UniProtKB-KW"/>
</dbReference>
<evidence type="ECO:0000256" key="1">
    <source>
        <dbReference type="ARBA" id="ARBA00003293"/>
    </source>
</evidence>
<comment type="function">
    <text evidence="1">Possible endonuclease which induces a single-strand cut and initiates DNA replication.</text>
</comment>
<name>A0ABS1WXE8_9GAMM</name>
<evidence type="ECO:0000259" key="7">
    <source>
        <dbReference type="Pfam" id="PF05840"/>
    </source>
</evidence>
<evidence type="ECO:0000313" key="9">
    <source>
        <dbReference type="Proteomes" id="UP000661077"/>
    </source>
</evidence>
<accession>A0ABS1WXE8</accession>
<gene>
    <name evidence="8" type="ORF">JM946_12670</name>
</gene>
<dbReference type="Proteomes" id="UP000661077">
    <property type="component" value="Unassembled WGS sequence"/>
</dbReference>
<evidence type="ECO:0000313" key="8">
    <source>
        <dbReference type="EMBL" id="MBM0105612.1"/>
    </source>
</evidence>
<evidence type="ECO:0000256" key="5">
    <source>
        <dbReference type="ARBA" id="ARBA00022759"/>
    </source>
</evidence>
<protein>
    <submittedName>
        <fullName evidence="8">Replication endonuclease</fullName>
    </submittedName>
</protein>